<dbReference type="EMBL" id="LGSR01000006">
    <property type="protein sequence ID" value="KOS22087.1"/>
    <property type="molecule type" value="Genomic_DNA"/>
</dbReference>
<evidence type="ECO:0000256" key="4">
    <source>
        <dbReference type="ARBA" id="ARBA00022989"/>
    </source>
</evidence>
<comment type="similarity">
    <text evidence="2">Belongs to the TAPT1 family.</text>
</comment>
<evidence type="ECO:0000256" key="3">
    <source>
        <dbReference type="ARBA" id="ARBA00022692"/>
    </source>
</evidence>
<dbReference type="OrthoDB" id="5376140at2759"/>
<dbReference type="PANTHER" id="PTHR13317:SF4">
    <property type="entry name" value="TRANSMEMBRANE ANTERIOR POSTERIOR TRANSFORMATION PROTEIN 1 HOMOLOG"/>
    <property type="match status" value="1"/>
</dbReference>
<reference evidence="7 8" key="1">
    <citation type="submission" date="2015-07" db="EMBL/GenBank/DDBJ databases">
        <title>The genome of the fungus Escovopsis weberi, a specialized disease agent of ant agriculture.</title>
        <authorList>
            <person name="de Man T.J."/>
            <person name="Stajich J.E."/>
            <person name="Kubicek C.P."/>
            <person name="Chenthamara K."/>
            <person name="Atanasova L."/>
            <person name="Druzhinina I.S."/>
            <person name="Birnbaum S."/>
            <person name="Barribeau S.M."/>
            <person name="Teiling C."/>
            <person name="Suen G."/>
            <person name="Currie C."/>
            <person name="Gerardo N.M."/>
        </authorList>
    </citation>
    <scope>NUCLEOTIDE SEQUENCE [LARGE SCALE GENOMIC DNA]</scope>
</reference>
<proteinExistence type="inferred from homology"/>
<dbReference type="PANTHER" id="PTHR13317">
    <property type="entry name" value="TRANSMEMBRANE ANTERIOR POSTERIOR TRANSFORMATION PROTEIN 1 HOMOLOG"/>
    <property type="match status" value="1"/>
</dbReference>
<evidence type="ECO:0000256" key="5">
    <source>
        <dbReference type="ARBA" id="ARBA00023136"/>
    </source>
</evidence>
<evidence type="ECO:0000313" key="7">
    <source>
        <dbReference type="EMBL" id="KOS22087.1"/>
    </source>
</evidence>
<keyword evidence="5 6" id="KW-0472">Membrane</keyword>
<evidence type="ECO:0000313" key="8">
    <source>
        <dbReference type="Proteomes" id="UP000053831"/>
    </source>
</evidence>
<keyword evidence="8" id="KW-1185">Reference proteome</keyword>
<keyword evidence="3 6" id="KW-0812">Transmembrane</keyword>
<keyword evidence="4 6" id="KW-1133">Transmembrane helix</keyword>
<protein>
    <submittedName>
        <fullName evidence="7">Transmembrane anterior posterior transformation protein 1-like protein</fullName>
    </submittedName>
</protein>
<accession>A0A0M8N2Z3</accession>
<evidence type="ECO:0000256" key="1">
    <source>
        <dbReference type="ARBA" id="ARBA00004141"/>
    </source>
</evidence>
<organism evidence="7 8">
    <name type="scientific">Escovopsis weberi</name>
    <dbReference type="NCBI Taxonomy" id="150374"/>
    <lineage>
        <taxon>Eukaryota</taxon>
        <taxon>Fungi</taxon>
        <taxon>Dikarya</taxon>
        <taxon>Ascomycota</taxon>
        <taxon>Pezizomycotina</taxon>
        <taxon>Sordariomycetes</taxon>
        <taxon>Hypocreomycetidae</taxon>
        <taxon>Hypocreales</taxon>
        <taxon>Hypocreaceae</taxon>
        <taxon>Escovopsis</taxon>
    </lineage>
</organism>
<dbReference type="GO" id="GO:0005789">
    <property type="term" value="C:endoplasmic reticulum membrane"/>
    <property type="evidence" value="ECO:0007669"/>
    <property type="project" value="TreeGrafter"/>
</dbReference>
<feature type="transmembrane region" description="Helical" evidence="6">
    <location>
        <begin position="73"/>
        <end position="93"/>
    </location>
</feature>
<sequence length="114" mass="13238">MSIPTHLQLELAAQPPSPLYIHQPFAGDPPYESNAIKFERLKNVLLMPPFLERTLIFGALACLDAWLHTFTILPIRFTIAATVLIQWWLYVVVREAKWMRRVRQRALSQLQQGQ</sequence>
<gene>
    <name evidence="7" type="ORF">ESCO_001966</name>
</gene>
<dbReference type="AlphaFoldDB" id="A0A0M8N2Z3"/>
<evidence type="ECO:0000256" key="2">
    <source>
        <dbReference type="ARBA" id="ARBA00008803"/>
    </source>
</evidence>
<comment type="subcellular location">
    <subcellularLocation>
        <location evidence="1">Membrane</location>
        <topology evidence="1">Multi-pass membrane protein</topology>
    </subcellularLocation>
</comment>
<evidence type="ECO:0000256" key="6">
    <source>
        <dbReference type="SAM" id="Phobius"/>
    </source>
</evidence>
<dbReference type="Proteomes" id="UP000053831">
    <property type="component" value="Unassembled WGS sequence"/>
</dbReference>
<dbReference type="InterPro" id="IPR008010">
    <property type="entry name" value="Tatp1"/>
</dbReference>
<name>A0A0M8N2Z3_ESCWE</name>
<comment type="caution">
    <text evidence="7">The sequence shown here is derived from an EMBL/GenBank/DDBJ whole genome shotgun (WGS) entry which is preliminary data.</text>
</comment>
<dbReference type="STRING" id="150374.A0A0M8N2Z3"/>